<feature type="transmembrane region" description="Helical" evidence="6">
    <location>
        <begin position="248"/>
        <end position="273"/>
    </location>
</feature>
<feature type="transmembrane region" description="Helical" evidence="6">
    <location>
        <begin position="171"/>
        <end position="197"/>
    </location>
</feature>
<evidence type="ECO:0000256" key="4">
    <source>
        <dbReference type="ARBA" id="ARBA00022989"/>
    </source>
</evidence>
<feature type="transmembrane region" description="Helical" evidence="6">
    <location>
        <begin position="84"/>
        <end position="102"/>
    </location>
</feature>
<protein>
    <submittedName>
        <fullName evidence="8">Predicted arabinose efflux permease, MFS family</fullName>
    </submittedName>
</protein>
<feature type="transmembrane region" description="Helical" evidence="6">
    <location>
        <begin position="218"/>
        <end position="236"/>
    </location>
</feature>
<dbReference type="Proteomes" id="UP000183031">
    <property type="component" value="Unassembled WGS sequence"/>
</dbReference>
<evidence type="ECO:0000313" key="9">
    <source>
        <dbReference type="Proteomes" id="UP000183031"/>
    </source>
</evidence>
<keyword evidence="3 6" id="KW-0812">Transmembrane</keyword>
<comment type="caution">
    <text evidence="8">The sequence shown here is derived from an EMBL/GenBank/DDBJ whole genome shotgun (WGS) entry which is preliminary data.</text>
</comment>
<feature type="transmembrane region" description="Helical" evidence="6">
    <location>
        <begin position="377"/>
        <end position="394"/>
    </location>
</feature>
<feature type="transmembrane region" description="Helical" evidence="6">
    <location>
        <begin position="20"/>
        <end position="38"/>
    </location>
</feature>
<dbReference type="PANTHER" id="PTHR42718:SF9">
    <property type="entry name" value="MAJOR FACILITATOR SUPERFAMILY MULTIDRUG TRANSPORTER MFSC"/>
    <property type="match status" value="1"/>
</dbReference>
<evidence type="ECO:0000256" key="1">
    <source>
        <dbReference type="ARBA" id="ARBA00004141"/>
    </source>
</evidence>
<reference evidence="8 9" key="1">
    <citation type="submission" date="2016-10" db="EMBL/GenBank/DDBJ databases">
        <authorList>
            <person name="Varghese N."/>
            <person name="Submissions S."/>
        </authorList>
    </citation>
    <scope>NUCLEOTIDE SEQUENCE [LARGE SCALE GENOMIC DNA]</scope>
    <source>
        <strain evidence="8 9">CGMCC 1.6853</strain>
    </source>
</reference>
<dbReference type="PROSITE" id="PS50850">
    <property type="entry name" value="MFS"/>
    <property type="match status" value="1"/>
</dbReference>
<dbReference type="SUPFAM" id="SSF103473">
    <property type="entry name" value="MFS general substrate transporter"/>
    <property type="match status" value="1"/>
</dbReference>
<accession>A0A1G5JV46</accession>
<name>A0A1G5JV46_9GAMM</name>
<evidence type="ECO:0000259" key="7">
    <source>
        <dbReference type="PROSITE" id="PS50850"/>
    </source>
</evidence>
<keyword evidence="2" id="KW-0813">Transport</keyword>
<evidence type="ECO:0000256" key="2">
    <source>
        <dbReference type="ARBA" id="ARBA00022448"/>
    </source>
</evidence>
<feature type="transmembrane region" description="Helical" evidence="6">
    <location>
        <begin position="285"/>
        <end position="305"/>
    </location>
</feature>
<keyword evidence="4 6" id="KW-1133">Transmembrane helix</keyword>
<dbReference type="InterPro" id="IPR011701">
    <property type="entry name" value="MFS"/>
</dbReference>
<dbReference type="Pfam" id="PF07690">
    <property type="entry name" value="MFS_1"/>
    <property type="match status" value="1"/>
</dbReference>
<dbReference type="PANTHER" id="PTHR42718">
    <property type="entry name" value="MAJOR FACILITATOR SUPERFAMILY MULTIDRUG TRANSPORTER MFSC"/>
    <property type="match status" value="1"/>
</dbReference>
<evidence type="ECO:0000256" key="6">
    <source>
        <dbReference type="SAM" id="Phobius"/>
    </source>
</evidence>
<dbReference type="RefSeq" id="WP_033631523.1">
    <property type="nucleotide sequence ID" value="NZ_CBCSIN010000011.1"/>
</dbReference>
<feature type="transmembrane region" description="Helical" evidence="6">
    <location>
        <begin position="114"/>
        <end position="131"/>
    </location>
</feature>
<gene>
    <name evidence="8" type="ORF">SAMN02927935_02917</name>
</gene>
<organism evidence="8 9">
    <name type="scientific">Serratia nematodiphila</name>
    <dbReference type="NCBI Taxonomy" id="458197"/>
    <lineage>
        <taxon>Bacteria</taxon>
        <taxon>Pseudomonadati</taxon>
        <taxon>Pseudomonadota</taxon>
        <taxon>Gammaproteobacteria</taxon>
        <taxon>Enterobacterales</taxon>
        <taxon>Yersiniaceae</taxon>
        <taxon>Serratia</taxon>
    </lineage>
</organism>
<dbReference type="Gene3D" id="1.20.1720.10">
    <property type="entry name" value="Multidrug resistance protein D"/>
    <property type="match status" value="1"/>
</dbReference>
<comment type="subcellular location">
    <subcellularLocation>
        <location evidence="1">Membrane</location>
        <topology evidence="1">Multi-pass membrane protein</topology>
    </subcellularLocation>
</comment>
<evidence type="ECO:0000256" key="3">
    <source>
        <dbReference type="ARBA" id="ARBA00022692"/>
    </source>
</evidence>
<dbReference type="InterPro" id="IPR020846">
    <property type="entry name" value="MFS_dom"/>
</dbReference>
<evidence type="ECO:0000313" key="8">
    <source>
        <dbReference type="EMBL" id="SCY92054.1"/>
    </source>
</evidence>
<keyword evidence="5 6" id="KW-0472">Membrane</keyword>
<proteinExistence type="predicted"/>
<dbReference type="EMBL" id="FMUT01000008">
    <property type="protein sequence ID" value="SCY92054.1"/>
    <property type="molecule type" value="Genomic_DNA"/>
</dbReference>
<dbReference type="InterPro" id="IPR036259">
    <property type="entry name" value="MFS_trans_sf"/>
</dbReference>
<sequence>MTKAVCVKRSGLWSIPARTMTLACLLVFMAQMATTVYLPSLPTVMRELAMSRRATELSISIFVIGAALPVLFWGAAADRFGRRAPLTLSLLFFIGCSGLLALCSNGTQLLALRALQGVGAGGAAIIARIIVRDNWSGDELARRLSVLSIAFITALSGGQFIGGLLSQYSHWQMGFVLMGATGLAILALMATLPLEAWRAREPRPAMATTYFAILRRPGFFWPACVGGLGFATTVTLQEVSPFVMQQGFGLNVTAFGALGLVIGVAYFSGALTVNRTVARVGGKKLMQTGSGIVALATVAILLLWWSGILAGLSGMTLFIALYCLTIFGQAVLFPNSMAMAVSDAKEHGAYAMALCGFLQQCLAGVAAAGAVLLEHHGLWALAIALLGLAGWLMVKLRM</sequence>
<feature type="transmembrane region" description="Helical" evidence="6">
    <location>
        <begin position="58"/>
        <end position="77"/>
    </location>
</feature>
<feature type="transmembrane region" description="Helical" evidence="6">
    <location>
        <begin position="317"/>
        <end position="337"/>
    </location>
</feature>
<feature type="transmembrane region" description="Helical" evidence="6">
    <location>
        <begin position="349"/>
        <end position="371"/>
    </location>
</feature>
<keyword evidence="9" id="KW-1185">Reference proteome</keyword>
<evidence type="ECO:0000256" key="5">
    <source>
        <dbReference type="ARBA" id="ARBA00023136"/>
    </source>
</evidence>
<feature type="domain" description="Major facilitator superfamily (MFS) profile" evidence="7">
    <location>
        <begin position="19"/>
        <end position="398"/>
    </location>
</feature>
<feature type="transmembrane region" description="Helical" evidence="6">
    <location>
        <begin position="143"/>
        <end position="165"/>
    </location>
</feature>